<evidence type="ECO:0000313" key="4">
    <source>
        <dbReference type="Proteomes" id="UP000195489"/>
    </source>
</evidence>
<dbReference type="EMBL" id="FMIM01000303">
    <property type="protein sequence ID" value="SCL89425.1"/>
    <property type="molecule type" value="Genomic_DNA"/>
</dbReference>
<protein>
    <submittedName>
        <fullName evidence="2">Fam-b protein</fullName>
    </submittedName>
</protein>
<dbReference type="AlphaFoldDB" id="A0A1C6WKZ1"/>
<keyword evidence="1" id="KW-0472">Membrane</keyword>
<dbReference type="InterPro" id="IPR006484">
    <property type="entry name" value="PYST_B"/>
</dbReference>
<dbReference type="NCBIfam" id="TIGR01597">
    <property type="entry name" value="PYST-B"/>
    <property type="match status" value="1"/>
</dbReference>
<keyword evidence="1" id="KW-0812">Transmembrane</keyword>
<gene>
    <name evidence="2" type="ORF">PCHAJ_000515500</name>
    <name evidence="3" type="ORF">PCHCB_000525300</name>
</gene>
<organism evidence="2">
    <name type="scientific">Plasmodium chabaudi chabaudi</name>
    <dbReference type="NCBI Taxonomy" id="31271"/>
    <lineage>
        <taxon>Eukaryota</taxon>
        <taxon>Sar</taxon>
        <taxon>Alveolata</taxon>
        <taxon>Apicomplexa</taxon>
        <taxon>Aconoidasida</taxon>
        <taxon>Haemosporida</taxon>
        <taxon>Plasmodiidae</taxon>
        <taxon>Plasmodium</taxon>
        <taxon>Plasmodium (Vinckeia)</taxon>
    </lineage>
</organism>
<sequence length="259" mass="30572">MRVNILKYVFFSIIIWSFEYAKNELYFITKTPKCLERNVLNFRNNRALADADSQFDLNNFYESTLSFANQFSDYIGDDKEMTNLRNDIASRIKSHKENNALPNLDNVDKKTKKLIYKLQKELEETTKELDNKRNGELAIQPVHDKRIMKKDENISVSEHEDFIQLEDHENVMESEHDHFEYEYNRITSSISYKIYSIDKQINALMKKILKAMGAYIVCFFMIVASGGKLLILMLAPYLIYAIKNLRKISKLESKKKEYK</sequence>
<evidence type="ECO:0000313" key="2">
    <source>
        <dbReference type="EMBL" id="SCL89119.1"/>
    </source>
</evidence>
<keyword evidence="1" id="KW-1133">Transmembrane helix</keyword>
<feature type="transmembrane region" description="Helical" evidence="1">
    <location>
        <begin position="212"/>
        <end position="240"/>
    </location>
</feature>
<evidence type="ECO:0000256" key="1">
    <source>
        <dbReference type="SAM" id="Phobius"/>
    </source>
</evidence>
<name>A0A1C6WKZ1_PLACU</name>
<proteinExistence type="predicted"/>
<accession>A0A1C6WKZ1</accession>
<dbReference type="EMBL" id="FMIL01000296">
    <property type="protein sequence ID" value="SCL89119.1"/>
    <property type="molecule type" value="Genomic_DNA"/>
</dbReference>
<dbReference type="Proteomes" id="UP000507163">
    <property type="component" value="Unassembled WGS sequence"/>
</dbReference>
<dbReference type="Proteomes" id="UP000195489">
    <property type="component" value="Unassembled WGS sequence"/>
</dbReference>
<evidence type="ECO:0000313" key="3">
    <source>
        <dbReference type="EMBL" id="SCL89425.1"/>
    </source>
</evidence>
<dbReference type="Pfam" id="PF09592">
    <property type="entry name" value="DUF2031"/>
    <property type="match status" value="1"/>
</dbReference>
<reference evidence="2 4" key="1">
    <citation type="submission" date="2016-08" db="EMBL/GenBank/DDBJ databases">
        <authorList>
            <consortium name="Pathogen Informatics"/>
        </authorList>
    </citation>
    <scope>NUCLEOTIDE SEQUENCE</scope>
    <source>
        <strain evidence="2">AJ</strain>
        <strain evidence="3 4">CB</strain>
    </source>
</reference>